<accession>A0A6L8W252</accession>
<dbReference type="Gene3D" id="2.60.40.1890">
    <property type="entry name" value="PCu(A)C copper chaperone"/>
    <property type="match status" value="1"/>
</dbReference>
<proteinExistence type="predicted"/>
<keyword evidence="2" id="KW-1185">Reference proteome</keyword>
<evidence type="ECO:0000313" key="2">
    <source>
        <dbReference type="Proteomes" id="UP000476030"/>
    </source>
</evidence>
<comment type="caution">
    <text evidence="1">The sequence shown here is derived from an EMBL/GenBank/DDBJ whole genome shotgun (WGS) entry which is preliminary data.</text>
</comment>
<dbReference type="EMBL" id="WTUW01000001">
    <property type="protein sequence ID" value="MZR29086.1"/>
    <property type="molecule type" value="Genomic_DNA"/>
</dbReference>
<organism evidence="1 2">
    <name type="scientific">Sneathiella litorea</name>
    <dbReference type="NCBI Taxonomy" id="2606216"/>
    <lineage>
        <taxon>Bacteria</taxon>
        <taxon>Pseudomonadati</taxon>
        <taxon>Pseudomonadota</taxon>
        <taxon>Alphaproteobacteria</taxon>
        <taxon>Sneathiellales</taxon>
        <taxon>Sneathiellaceae</taxon>
        <taxon>Sneathiella</taxon>
    </lineage>
</organism>
<gene>
    <name evidence="1" type="ORF">GQE98_00415</name>
</gene>
<dbReference type="Pfam" id="PF04314">
    <property type="entry name" value="PCuAC"/>
    <property type="match status" value="1"/>
</dbReference>
<reference evidence="1 2" key="1">
    <citation type="submission" date="2019-12" db="EMBL/GenBank/DDBJ databases">
        <title>Snethiella sp. nov. sp. isolated from sea sand.</title>
        <authorList>
            <person name="Kim J."/>
            <person name="Jeong S.E."/>
            <person name="Jung H.S."/>
            <person name="Jeon C.O."/>
        </authorList>
    </citation>
    <scope>NUCLEOTIDE SEQUENCE [LARGE SCALE GENOMIC DNA]</scope>
    <source>
        <strain evidence="1 2">DP05</strain>
    </source>
</reference>
<dbReference type="InterPro" id="IPR036182">
    <property type="entry name" value="PCuAC_sf"/>
</dbReference>
<name>A0A6L8W252_9PROT</name>
<dbReference type="InterPro" id="IPR007410">
    <property type="entry name" value="LpqE-like"/>
</dbReference>
<dbReference type="AlphaFoldDB" id="A0A6L8W252"/>
<dbReference type="SUPFAM" id="SSF110087">
    <property type="entry name" value="DR1885-like metal-binding protein"/>
    <property type="match status" value="1"/>
</dbReference>
<evidence type="ECO:0000313" key="1">
    <source>
        <dbReference type="EMBL" id="MZR29086.1"/>
    </source>
</evidence>
<dbReference type="RefSeq" id="WP_214646479.1">
    <property type="nucleotide sequence ID" value="NZ_WTUW01000001.1"/>
</dbReference>
<protein>
    <submittedName>
        <fullName evidence="1">Copper chaperone PCu(A)C</fullName>
    </submittedName>
</protein>
<dbReference type="PANTHER" id="PTHR36302:SF1">
    <property type="entry name" value="COPPER CHAPERONE PCU(A)C"/>
    <property type="match status" value="1"/>
</dbReference>
<dbReference type="PANTHER" id="PTHR36302">
    <property type="entry name" value="BLR7088 PROTEIN"/>
    <property type="match status" value="1"/>
</dbReference>
<dbReference type="InterPro" id="IPR058248">
    <property type="entry name" value="Lxx211020-like"/>
</dbReference>
<sequence length="168" mass="18399">MMKYLKYIPFALLIGVLVLNAESDKFLSYAAEKNKMSVTEAWSRARAANATVGGAYMTLHNMGGEEDRLVAASSPIADHVEIHNSTMKDGVMKMMKTDDLLVPSGETVMLKPGGYHVMLMGLKKPLAMGTEFPVTLKFAQAGEITVTVHVKEAGAMNMKKHDHMHKSD</sequence>
<dbReference type="Proteomes" id="UP000476030">
    <property type="component" value="Unassembled WGS sequence"/>
</dbReference>